<dbReference type="InterPro" id="IPR003593">
    <property type="entry name" value="AAA+_ATPase"/>
</dbReference>
<dbReference type="InterPro" id="IPR003439">
    <property type="entry name" value="ABC_transporter-like_ATP-bd"/>
</dbReference>
<dbReference type="PROSITE" id="PS50893">
    <property type="entry name" value="ABC_TRANSPORTER_2"/>
    <property type="match status" value="2"/>
</dbReference>
<organism evidence="11 12">
    <name type="scientific">Trichoglossum hirsutum</name>
    <dbReference type="NCBI Taxonomy" id="265104"/>
    <lineage>
        <taxon>Eukaryota</taxon>
        <taxon>Fungi</taxon>
        <taxon>Dikarya</taxon>
        <taxon>Ascomycota</taxon>
        <taxon>Pezizomycotina</taxon>
        <taxon>Geoglossomycetes</taxon>
        <taxon>Geoglossales</taxon>
        <taxon>Geoglossaceae</taxon>
        <taxon>Trichoglossum</taxon>
    </lineage>
</organism>
<evidence type="ECO:0000313" key="11">
    <source>
        <dbReference type="EMBL" id="KAH0559872.1"/>
    </source>
</evidence>
<feature type="transmembrane region" description="Helical" evidence="9">
    <location>
        <begin position="1198"/>
        <end position="1218"/>
    </location>
</feature>
<keyword evidence="3 9" id="KW-0812">Transmembrane</keyword>
<feature type="transmembrane region" description="Helical" evidence="9">
    <location>
        <begin position="1020"/>
        <end position="1041"/>
    </location>
</feature>
<feature type="transmembrane region" description="Helical" evidence="9">
    <location>
        <begin position="611"/>
        <end position="636"/>
    </location>
</feature>
<dbReference type="InterPro" id="IPR043926">
    <property type="entry name" value="ABCG_dom"/>
</dbReference>
<name>A0A9P8LCQ7_9PEZI</name>
<feature type="transmembrane region" description="Helical" evidence="9">
    <location>
        <begin position="515"/>
        <end position="537"/>
    </location>
</feature>
<evidence type="ECO:0000313" key="12">
    <source>
        <dbReference type="Proteomes" id="UP000750711"/>
    </source>
</evidence>
<keyword evidence="2" id="KW-0813">Transport</keyword>
<dbReference type="InterPro" id="IPR050352">
    <property type="entry name" value="ABCG_transporters"/>
</dbReference>
<dbReference type="InterPro" id="IPR017871">
    <property type="entry name" value="ABC_transporter-like_CS"/>
</dbReference>
<evidence type="ECO:0000256" key="3">
    <source>
        <dbReference type="ARBA" id="ARBA00022692"/>
    </source>
</evidence>
<feature type="transmembrane region" description="Helical" evidence="9">
    <location>
        <begin position="484"/>
        <end position="508"/>
    </location>
</feature>
<dbReference type="PROSITE" id="PS00211">
    <property type="entry name" value="ABC_TRANSPORTER_1"/>
    <property type="match status" value="1"/>
</dbReference>
<dbReference type="FunFam" id="3.40.50.300:FF:001882">
    <property type="entry name" value="ABC efflux transporter, putative"/>
    <property type="match status" value="1"/>
</dbReference>
<dbReference type="Pfam" id="PF19055">
    <property type="entry name" value="ABC2_membrane_7"/>
    <property type="match status" value="2"/>
</dbReference>
<keyword evidence="7 9" id="KW-0472">Membrane</keyword>
<feature type="region of interest" description="Disordered" evidence="8">
    <location>
        <begin position="314"/>
        <end position="346"/>
    </location>
</feature>
<keyword evidence="6 9" id="KW-1133">Transmembrane helix</keyword>
<dbReference type="Proteomes" id="UP000750711">
    <property type="component" value="Unassembled WGS sequence"/>
</dbReference>
<gene>
    <name evidence="11" type="ORF">GP486_003609</name>
</gene>
<feature type="domain" description="ABC transporter" evidence="10">
    <location>
        <begin position="682"/>
        <end position="927"/>
    </location>
</feature>
<dbReference type="GO" id="GO:0140359">
    <property type="term" value="F:ABC-type transporter activity"/>
    <property type="evidence" value="ECO:0007669"/>
    <property type="project" value="InterPro"/>
</dbReference>
<dbReference type="EMBL" id="JAGHQM010000501">
    <property type="protein sequence ID" value="KAH0559872.1"/>
    <property type="molecule type" value="Genomic_DNA"/>
</dbReference>
<evidence type="ECO:0000256" key="2">
    <source>
        <dbReference type="ARBA" id="ARBA00022448"/>
    </source>
</evidence>
<feature type="compositionally biased region" description="Polar residues" evidence="8">
    <location>
        <begin position="314"/>
        <end position="338"/>
    </location>
</feature>
<evidence type="ECO:0000256" key="4">
    <source>
        <dbReference type="ARBA" id="ARBA00022741"/>
    </source>
</evidence>
<comment type="subcellular location">
    <subcellularLocation>
        <location evidence="1">Membrane</location>
        <topology evidence="1">Multi-pass membrane protein</topology>
    </subcellularLocation>
</comment>
<dbReference type="GO" id="GO:0005524">
    <property type="term" value="F:ATP binding"/>
    <property type="evidence" value="ECO:0007669"/>
    <property type="project" value="UniProtKB-KW"/>
</dbReference>
<feature type="transmembrane region" description="Helical" evidence="9">
    <location>
        <begin position="1276"/>
        <end position="1296"/>
    </location>
</feature>
<dbReference type="InterPro" id="IPR027417">
    <property type="entry name" value="P-loop_NTPase"/>
</dbReference>
<keyword evidence="4" id="KW-0547">Nucleotide-binding</keyword>
<feature type="transmembrane region" description="Helical" evidence="9">
    <location>
        <begin position="1134"/>
        <end position="1154"/>
    </location>
</feature>
<dbReference type="GO" id="GO:0016887">
    <property type="term" value="F:ATP hydrolysis activity"/>
    <property type="evidence" value="ECO:0007669"/>
    <property type="project" value="InterPro"/>
</dbReference>
<feature type="transmembrane region" description="Helical" evidence="9">
    <location>
        <begin position="459"/>
        <end position="478"/>
    </location>
</feature>
<evidence type="ECO:0000256" key="6">
    <source>
        <dbReference type="ARBA" id="ARBA00022989"/>
    </source>
</evidence>
<dbReference type="InterPro" id="IPR013525">
    <property type="entry name" value="ABC2_TM"/>
</dbReference>
<evidence type="ECO:0000256" key="5">
    <source>
        <dbReference type="ARBA" id="ARBA00022840"/>
    </source>
</evidence>
<evidence type="ECO:0000256" key="8">
    <source>
        <dbReference type="SAM" id="MobiDB-lite"/>
    </source>
</evidence>
<accession>A0A9P8LCQ7</accession>
<dbReference type="PANTHER" id="PTHR48041">
    <property type="entry name" value="ABC TRANSPORTER G FAMILY MEMBER 28"/>
    <property type="match status" value="1"/>
</dbReference>
<evidence type="ECO:0000256" key="1">
    <source>
        <dbReference type="ARBA" id="ARBA00004141"/>
    </source>
</evidence>
<protein>
    <recommendedName>
        <fullName evidence="10">ABC transporter domain-containing protein</fullName>
    </recommendedName>
</protein>
<dbReference type="Gene3D" id="3.40.50.300">
    <property type="entry name" value="P-loop containing nucleotide triphosphate hydrolases"/>
    <property type="match status" value="2"/>
</dbReference>
<keyword evidence="5" id="KW-0067">ATP-binding</keyword>
<dbReference type="GO" id="GO:0016020">
    <property type="term" value="C:membrane"/>
    <property type="evidence" value="ECO:0007669"/>
    <property type="project" value="UniProtKB-SubCell"/>
</dbReference>
<dbReference type="SMART" id="SM00382">
    <property type="entry name" value="AAA"/>
    <property type="match status" value="2"/>
</dbReference>
<reference evidence="11" key="1">
    <citation type="submission" date="2021-03" db="EMBL/GenBank/DDBJ databases">
        <title>Comparative genomics and phylogenomic investigation of the class Geoglossomycetes provide insights into ecological specialization and systematics.</title>
        <authorList>
            <person name="Melie T."/>
            <person name="Pirro S."/>
            <person name="Miller A.N."/>
            <person name="Quandt A."/>
        </authorList>
    </citation>
    <scope>NUCLEOTIDE SEQUENCE</scope>
    <source>
        <strain evidence="11">CAQ_001_2017</strain>
    </source>
</reference>
<feature type="transmembrane region" description="Helical" evidence="9">
    <location>
        <begin position="1160"/>
        <end position="1186"/>
    </location>
</feature>
<dbReference type="Pfam" id="PF00005">
    <property type="entry name" value="ABC_tran"/>
    <property type="match status" value="2"/>
</dbReference>
<comment type="caution">
    <text evidence="11">The sequence shown here is derived from an EMBL/GenBank/DDBJ whole genome shotgun (WGS) entry which is preliminary data.</text>
</comment>
<dbReference type="PANTHER" id="PTHR48041:SF119">
    <property type="entry name" value="ROA1P"/>
    <property type="match status" value="1"/>
</dbReference>
<sequence>MDLSLRSVSPVDIQIRGLSVQFKSPLSPYRRASNLFYPANNAKKAAIQKPILDGVSADMPSGSLTAIVGASGSGKTTLLNTIAHRVTSRKLKVSGSATFNGNEDLRAVRSSYVMQQDVLLPALTVRETLQYAADLRLPPPSTKEGRRDVVEKVILELGLKECADTRIGNNIYKGCSGGEKRRTSIGVQMLANPSVLFCDEPTTGLDAYSAFQIVQTLKKLAETGRTVIISIHAPRSEIWRLFDRVILLSRGAVLYSGPADAAASHFQKCGYELPPFVNPAEFLIDLAAIDNRSEEAERMSCARVRELEVAWQHRSSQSDGKTSGDATSSLTTPVSTRGNPFGGGVQSNQRVEFRRQLYVLTRRTTKVTLRDPMGVAGSLFEATSMSIITGWIFWRLGNDLAGIRSREGALYTASSLQGYLILMFETYRLTVDIPLFDRERNDDVVSVPAFLLSRRLSRLFLEDIPVPVIFTSIYYFMAGFRAEAGTFFVFLAVMVISQYITVTLASLCVAVSRDFAGASLIANLAYTLQTFCCGYFIQAQQIPVYVRWLKWVSHNFYIFGSLAANEFIGVDGGYFGRFYACPHSSNPVDPACQQYVGRYIMDSLGLPSNWIWRPILVAISFAIAFFLGAWLVLAFWKVDIDVLQARNKRDDTLPLGKESTAFQSAQGVRRVAIALGEYKLEVQRRHLWRRSYSRIILNPITTSFEPGKINVIMGPSGCGKTSLLQSLARRLNSTVFSEYHTSGNITLNGAIPSTGVVESIASFVMQDDDALMSPLTVRETLRFAAGLRLPSWMSKREKYRRAEDVMLRMGLKDCADNLIGGELKKGISGGEKRRVSIAIQILTDPKVLLLDEPTSGLDAFTAMSVIDVLKALAGEGRTIIMTIHQARSDVFKSFDNVLLLARGGSPVYSGQAQAMLSHFETLGFECPRTTNPADFVLDLITVDLQHQDKETTTRQKVQQVIQEWNSVRRQQQDPIRSASAKIATPAELSSLKRQMNPFLTTFPLVLQRSFLNVIRSPSVLLARSMQVIGISILLTLFFAPLQSNAEAIQSRMGFIQEVAALYFVGKAARETIWFRVSSYYCLLMGIDLLTIECEIGMLQNVAVYPMERDVFYREYADGCYDVSTFLLSYTLLEIPLTILSSLVFGVLAAFPVNLKRTPTVFLVTCLNCFCVVSCGESIGIMFCTIFSHVGFALNITSILLSISTIMSGIMSLNIPGFLQALNYLSPLKYQVANTAVYAMRGQTFGCTKVQEVGGLCPIRTGEQVLSLYNLNKNPGINLMALGITAVVYRVIAFVVLKSTRMRWDLEVFGFKGRRRKRDEEGGFAVRVPTSI</sequence>
<dbReference type="SUPFAM" id="SSF52540">
    <property type="entry name" value="P-loop containing nucleoside triphosphate hydrolases"/>
    <property type="match status" value="2"/>
</dbReference>
<evidence type="ECO:0000256" key="7">
    <source>
        <dbReference type="ARBA" id="ARBA00023136"/>
    </source>
</evidence>
<proteinExistence type="predicted"/>
<feature type="domain" description="ABC transporter" evidence="10">
    <location>
        <begin position="30"/>
        <end position="275"/>
    </location>
</feature>
<dbReference type="Pfam" id="PF01061">
    <property type="entry name" value="ABC2_membrane"/>
    <property type="match status" value="2"/>
</dbReference>
<keyword evidence="12" id="KW-1185">Reference proteome</keyword>
<evidence type="ECO:0000256" key="9">
    <source>
        <dbReference type="SAM" id="Phobius"/>
    </source>
</evidence>
<evidence type="ECO:0000259" key="10">
    <source>
        <dbReference type="PROSITE" id="PS50893"/>
    </source>
</evidence>